<dbReference type="InterPro" id="IPR001094">
    <property type="entry name" value="Flavdoxin-like"/>
</dbReference>
<keyword evidence="9" id="KW-0274">FAD</keyword>
<evidence type="ECO:0000313" key="19">
    <source>
        <dbReference type="Proteomes" id="UP001610334"/>
    </source>
</evidence>
<evidence type="ECO:0000256" key="6">
    <source>
        <dbReference type="ARBA" id="ARBA00022630"/>
    </source>
</evidence>
<dbReference type="InterPro" id="IPR036396">
    <property type="entry name" value="Cyt_P450_sf"/>
</dbReference>
<comment type="catalytic activity">
    <reaction evidence="14">
        <text>an organic molecule + reduced [NADPH--hemoprotein reductase] + O2 = an alcohol + oxidized [NADPH--hemoprotein reductase] + H2O + H(+)</text>
        <dbReference type="Rhea" id="RHEA:17149"/>
        <dbReference type="Rhea" id="RHEA-COMP:11964"/>
        <dbReference type="Rhea" id="RHEA-COMP:11965"/>
        <dbReference type="ChEBI" id="CHEBI:15377"/>
        <dbReference type="ChEBI" id="CHEBI:15378"/>
        <dbReference type="ChEBI" id="CHEBI:15379"/>
        <dbReference type="ChEBI" id="CHEBI:30879"/>
        <dbReference type="ChEBI" id="CHEBI:57618"/>
        <dbReference type="ChEBI" id="CHEBI:58210"/>
        <dbReference type="ChEBI" id="CHEBI:142491"/>
        <dbReference type="EC" id="1.14.14.1"/>
    </reaction>
</comment>
<dbReference type="PRINTS" id="PR00371">
    <property type="entry name" value="FPNCR"/>
</dbReference>
<keyword evidence="6" id="KW-0285">Flavoprotein</keyword>
<dbReference type="EMBL" id="JBFXLT010000017">
    <property type="protein sequence ID" value="KAL2817605.1"/>
    <property type="molecule type" value="Genomic_DNA"/>
</dbReference>
<dbReference type="Gene3D" id="3.40.50.80">
    <property type="entry name" value="Nucleotide-binding domain of ferredoxin-NADP reductase (FNR) module"/>
    <property type="match status" value="1"/>
</dbReference>
<dbReference type="PANTHER" id="PTHR19384">
    <property type="entry name" value="NITRIC OXIDE SYNTHASE-RELATED"/>
    <property type="match status" value="1"/>
</dbReference>
<sequence length="893" mass="99925">MKIEFEIACLGDFHPFIKSMVRFLTEAETQATLPQCISHLRVRAKRKNQLDIELMRNVCREIINERRQTSLGSKNDLLDTMLNSQDGLSGEALSDDSVIDNILTFLIAGHETTSGLLSFAMYYLMKNPDAMARATHEVDEVVGDHQLTVEHLAKLKYINAVLRETLRLMPTAPGFSVTPYKPEVIGGKYRVKPGDSLDIFLAAVHRDPAVYSGDVDEFQPERMFDDAFQKLPANAWKPFGNGKRSCIGRAFAWQEALMILALVLQNFTFNLTDKDYALKLKESLTIKPNNLWAYAKPRPGRSVLGTQLLHKTEEIHVDKDFSSKEVTLKSKPATILYGSNSGTCEALAHRLAVEMNRRCSFTCSVKPMNEFADRQLPRGQPLIILTGSYDGRPPENARHYMKWLQTLQGKKLEGIQYAVFGCGHRDWASTFHKIPILVDEKMSEHGGSRIALRGSVDTAEEDPFAGLESWSETILWPGLEASFDLLRHDLSDTLDDRARITIGPPYALRAAYETAIVREVRTLTSQGTTAKIHVELDLPDTIEYQAGDHLAILPMNPPQNVQRVLSLFHIGPDSLLYITSSSAPSLPTDTPISAYDLLSGYVELNQVVTPGNLKTLAAKAADEKTSHHLTALATEQYITEIWGKELSLLEILEIWSIPSLRIGDYLQMLPPLRPRQYTISSSSQLSPRRASLTVSVVGQGCGRNPTSHNGVTSNYLMGSVPGSIVRVSLRHPNSDFRLPGESVSQPIIMVSSGSGIAPFRAFIQERSLRQKEKPHAVALPPAVLFFGCRGAHLDNLYCEELDDYERHGVVTIFRAYSRIQSGHHGCKYVQDLVWKERELVKRLWQQDAKIFNESLEALSIKRFDNFPKYRGLAASSESELRRGDAASLRVLEI</sequence>
<evidence type="ECO:0000256" key="10">
    <source>
        <dbReference type="ARBA" id="ARBA00022857"/>
    </source>
</evidence>
<evidence type="ECO:0000256" key="11">
    <source>
        <dbReference type="ARBA" id="ARBA00023002"/>
    </source>
</evidence>
<comment type="cofactor">
    <cofactor evidence="2">
        <name>heme</name>
        <dbReference type="ChEBI" id="CHEBI:30413"/>
    </cofactor>
</comment>
<evidence type="ECO:0000259" key="16">
    <source>
        <dbReference type="PROSITE" id="PS50902"/>
    </source>
</evidence>
<dbReference type="PRINTS" id="PR00369">
    <property type="entry name" value="FLAVODOXIN"/>
</dbReference>
<dbReference type="InterPro" id="IPR001709">
    <property type="entry name" value="Flavoprot_Pyr_Nucl_cyt_Rdtase"/>
</dbReference>
<organism evidence="18 19">
    <name type="scientific">Aspergillus granulosus</name>
    <dbReference type="NCBI Taxonomy" id="176169"/>
    <lineage>
        <taxon>Eukaryota</taxon>
        <taxon>Fungi</taxon>
        <taxon>Dikarya</taxon>
        <taxon>Ascomycota</taxon>
        <taxon>Pezizomycotina</taxon>
        <taxon>Eurotiomycetes</taxon>
        <taxon>Eurotiomycetidae</taxon>
        <taxon>Eurotiales</taxon>
        <taxon>Aspergillaceae</taxon>
        <taxon>Aspergillus</taxon>
        <taxon>Aspergillus subgen. Nidulantes</taxon>
    </lineage>
</organism>
<comment type="cofactor">
    <cofactor evidence="3">
        <name>FAD</name>
        <dbReference type="ChEBI" id="CHEBI:57692"/>
    </cofactor>
</comment>
<evidence type="ECO:0000259" key="17">
    <source>
        <dbReference type="PROSITE" id="PS51384"/>
    </source>
</evidence>
<evidence type="ECO:0000256" key="12">
    <source>
        <dbReference type="ARBA" id="ARBA00023004"/>
    </source>
</evidence>
<evidence type="ECO:0000256" key="4">
    <source>
        <dbReference type="ARBA" id="ARBA00010018"/>
    </source>
</evidence>
<dbReference type="Pfam" id="PF00175">
    <property type="entry name" value="NAD_binding_1"/>
    <property type="match status" value="1"/>
</dbReference>
<dbReference type="InterPro" id="IPR017927">
    <property type="entry name" value="FAD-bd_FR_type"/>
</dbReference>
<feature type="domain" description="FAD-binding FR-type" evidence="17">
    <location>
        <begin position="510"/>
        <end position="739"/>
    </location>
</feature>
<dbReference type="PROSITE" id="PS51384">
    <property type="entry name" value="FAD_FR"/>
    <property type="match status" value="1"/>
</dbReference>
<evidence type="ECO:0000256" key="8">
    <source>
        <dbReference type="ARBA" id="ARBA00022723"/>
    </source>
</evidence>
<gene>
    <name evidence="18" type="ORF">BJX63DRAFT_440740</name>
</gene>
<dbReference type="SUPFAM" id="SSF52343">
    <property type="entry name" value="Ferredoxin reductase-like, C-terminal NADP-linked domain"/>
    <property type="match status" value="1"/>
</dbReference>
<dbReference type="InterPro" id="IPR039261">
    <property type="entry name" value="FNR_nucleotide-bd"/>
</dbReference>
<dbReference type="SUPFAM" id="SSF48264">
    <property type="entry name" value="Cytochrome P450"/>
    <property type="match status" value="1"/>
</dbReference>
<name>A0ABR4HQH7_9EURO</name>
<evidence type="ECO:0000313" key="18">
    <source>
        <dbReference type="EMBL" id="KAL2817605.1"/>
    </source>
</evidence>
<accession>A0ABR4HQH7</accession>
<evidence type="ECO:0000256" key="2">
    <source>
        <dbReference type="ARBA" id="ARBA00001971"/>
    </source>
</evidence>
<dbReference type="InterPro" id="IPR023173">
    <property type="entry name" value="NADPH_Cyt_P450_Rdtase_alpha"/>
</dbReference>
<comment type="caution">
    <text evidence="18">The sequence shown here is derived from an EMBL/GenBank/DDBJ whole genome shotgun (WGS) entry which is preliminary data.</text>
</comment>
<evidence type="ECO:0000256" key="13">
    <source>
        <dbReference type="ARBA" id="ARBA00023797"/>
    </source>
</evidence>
<keyword evidence="5" id="KW-0813">Transport</keyword>
<dbReference type="InterPro" id="IPR017972">
    <property type="entry name" value="Cyt_P450_CS"/>
</dbReference>
<dbReference type="SUPFAM" id="SSF63380">
    <property type="entry name" value="Riboflavin synthase domain-like"/>
    <property type="match status" value="1"/>
</dbReference>
<dbReference type="Gene3D" id="3.40.50.360">
    <property type="match status" value="1"/>
</dbReference>
<dbReference type="InterPro" id="IPR001128">
    <property type="entry name" value="Cyt_P450"/>
</dbReference>
<dbReference type="InterPro" id="IPR029039">
    <property type="entry name" value="Flavoprotein-like_sf"/>
</dbReference>
<proteinExistence type="inferred from homology"/>
<keyword evidence="10" id="KW-0521">NADP</keyword>
<feature type="domain" description="Flavodoxin-like" evidence="16">
    <location>
        <begin position="333"/>
        <end position="475"/>
    </location>
</feature>
<dbReference type="Pfam" id="PF00067">
    <property type="entry name" value="p450"/>
    <property type="match status" value="1"/>
</dbReference>
<dbReference type="Proteomes" id="UP001610334">
    <property type="component" value="Unassembled WGS sequence"/>
</dbReference>
<dbReference type="InterPro" id="IPR001433">
    <property type="entry name" value="OxRdtase_FAD/NAD-bd"/>
</dbReference>
<keyword evidence="7" id="KW-0288">FMN</keyword>
<evidence type="ECO:0000256" key="1">
    <source>
        <dbReference type="ARBA" id="ARBA00001917"/>
    </source>
</evidence>
<evidence type="ECO:0000256" key="14">
    <source>
        <dbReference type="ARBA" id="ARBA00047827"/>
    </source>
</evidence>
<keyword evidence="8" id="KW-0479">Metal-binding</keyword>
<keyword evidence="12" id="KW-0408">Iron</keyword>
<evidence type="ECO:0000256" key="15">
    <source>
        <dbReference type="ARBA" id="ARBA00049342"/>
    </source>
</evidence>
<reference evidence="18 19" key="1">
    <citation type="submission" date="2024-07" db="EMBL/GenBank/DDBJ databases">
        <title>Section-level genome sequencing and comparative genomics of Aspergillus sections Usti and Cavernicolus.</title>
        <authorList>
            <consortium name="Lawrence Berkeley National Laboratory"/>
            <person name="Nybo J.L."/>
            <person name="Vesth T.C."/>
            <person name="Theobald S."/>
            <person name="Frisvad J.C."/>
            <person name="Larsen T.O."/>
            <person name="Kjaerboelling I."/>
            <person name="Rothschild-Mancinelli K."/>
            <person name="Lyhne E.K."/>
            <person name="Kogle M.E."/>
            <person name="Barry K."/>
            <person name="Clum A."/>
            <person name="Na H."/>
            <person name="Ledsgaard L."/>
            <person name="Lin J."/>
            <person name="Lipzen A."/>
            <person name="Kuo A."/>
            <person name="Riley R."/>
            <person name="Mondo S."/>
            <person name="Labutti K."/>
            <person name="Haridas S."/>
            <person name="Pangalinan J."/>
            <person name="Salamov A.A."/>
            <person name="Simmons B.A."/>
            <person name="Magnuson J.K."/>
            <person name="Chen J."/>
            <person name="Drula E."/>
            <person name="Henrissat B."/>
            <person name="Wiebenga A."/>
            <person name="Lubbers R.J."/>
            <person name="Gomes A.C."/>
            <person name="Makela M.R."/>
            <person name="Stajich J."/>
            <person name="Grigoriev I.V."/>
            <person name="Mortensen U.H."/>
            <person name="De Vries R.P."/>
            <person name="Baker S.E."/>
            <person name="Andersen M.R."/>
        </authorList>
    </citation>
    <scope>NUCLEOTIDE SEQUENCE [LARGE SCALE GENOMIC DNA]</scope>
    <source>
        <strain evidence="18 19">CBS 588.65</strain>
    </source>
</reference>
<dbReference type="PROSITE" id="PS50902">
    <property type="entry name" value="FLAVODOXIN_LIKE"/>
    <property type="match status" value="1"/>
</dbReference>
<dbReference type="InterPro" id="IPR003097">
    <property type="entry name" value="CysJ-like_FAD-binding"/>
</dbReference>
<comment type="cofactor">
    <cofactor evidence="1">
        <name>FMN</name>
        <dbReference type="ChEBI" id="CHEBI:58210"/>
    </cofactor>
</comment>
<protein>
    <recommendedName>
        <fullName evidence="13">NADPH--hemoprotein reductase</fullName>
        <ecNumber evidence="13">1.6.2.4</ecNumber>
    </recommendedName>
</protein>
<evidence type="ECO:0000256" key="5">
    <source>
        <dbReference type="ARBA" id="ARBA00022448"/>
    </source>
</evidence>
<evidence type="ECO:0000256" key="7">
    <source>
        <dbReference type="ARBA" id="ARBA00022643"/>
    </source>
</evidence>
<evidence type="ECO:0000256" key="9">
    <source>
        <dbReference type="ARBA" id="ARBA00022827"/>
    </source>
</evidence>
<dbReference type="SUPFAM" id="SSF52218">
    <property type="entry name" value="Flavoproteins"/>
    <property type="match status" value="1"/>
</dbReference>
<dbReference type="InterPro" id="IPR017938">
    <property type="entry name" value="Riboflavin_synthase-like_b-brl"/>
</dbReference>
<dbReference type="EC" id="1.6.2.4" evidence="13"/>
<comment type="similarity">
    <text evidence="4">In the N-terminal section; belongs to the cytochrome P450 family.</text>
</comment>
<comment type="catalytic activity">
    <reaction evidence="15">
        <text>2 oxidized [cytochrome P450] + NADPH = 2 reduced [cytochrome P450] + NADP(+) + H(+)</text>
        <dbReference type="Rhea" id="RHEA:24040"/>
        <dbReference type="Rhea" id="RHEA-COMP:14627"/>
        <dbReference type="Rhea" id="RHEA-COMP:14628"/>
        <dbReference type="ChEBI" id="CHEBI:15378"/>
        <dbReference type="ChEBI" id="CHEBI:55376"/>
        <dbReference type="ChEBI" id="CHEBI:57783"/>
        <dbReference type="ChEBI" id="CHEBI:58349"/>
        <dbReference type="ChEBI" id="CHEBI:60344"/>
        <dbReference type="EC" id="1.6.2.4"/>
    </reaction>
</comment>
<dbReference type="Gene3D" id="1.10.630.10">
    <property type="entry name" value="Cytochrome P450"/>
    <property type="match status" value="1"/>
</dbReference>
<dbReference type="InterPro" id="IPR008254">
    <property type="entry name" value="Flavodoxin/NO_synth"/>
</dbReference>
<dbReference type="Gene3D" id="1.20.990.10">
    <property type="entry name" value="NADPH-cytochrome p450 Reductase, Chain A, domain 3"/>
    <property type="match status" value="1"/>
</dbReference>
<dbReference type="Pfam" id="PF00258">
    <property type="entry name" value="Flavodoxin_1"/>
    <property type="match status" value="1"/>
</dbReference>
<dbReference type="Gene3D" id="2.40.30.10">
    <property type="entry name" value="Translation factors"/>
    <property type="match status" value="1"/>
</dbReference>
<dbReference type="PANTHER" id="PTHR19384:SF127">
    <property type="entry name" value="BIFUNCTIONAL CYTOCHROME P450_NADPH--P450 REDUCTASE"/>
    <property type="match status" value="1"/>
</dbReference>
<evidence type="ECO:0000256" key="3">
    <source>
        <dbReference type="ARBA" id="ARBA00001974"/>
    </source>
</evidence>
<keyword evidence="19" id="KW-1185">Reference proteome</keyword>
<keyword evidence="11" id="KW-0560">Oxidoreductase</keyword>
<dbReference type="PROSITE" id="PS00086">
    <property type="entry name" value="CYTOCHROME_P450"/>
    <property type="match status" value="1"/>
</dbReference>
<dbReference type="Pfam" id="PF00667">
    <property type="entry name" value="FAD_binding_1"/>
    <property type="match status" value="1"/>
</dbReference>